<dbReference type="RefSeq" id="WP_235312471.1">
    <property type="nucleotide sequence ID" value="NZ_JAKGAS010000005.1"/>
</dbReference>
<dbReference type="PROSITE" id="PS00141">
    <property type="entry name" value="ASP_PROTEASE"/>
    <property type="match status" value="1"/>
</dbReference>
<dbReference type="SUPFAM" id="SSF50630">
    <property type="entry name" value="Acid proteases"/>
    <property type="match status" value="1"/>
</dbReference>
<reference evidence="1 2" key="1">
    <citation type="submission" date="2022-01" db="EMBL/GenBank/DDBJ databases">
        <title>Paraglaciecola sp. G1-23.</title>
        <authorList>
            <person name="Jin M.S."/>
            <person name="Han D.M."/>
            <person name="Kim H.M."/>
            <person name="Jeon C.O."/>
        </authorList>
    </citation>
    <scope>NUCLEOTIDE SEQUENCE [LARGE SCALE GENOMIC DNA]</scope>
    <source>
        <strain evidence="1 2">G1-23</strain>
    </source>
</reference>
<keyword evidence="2" id="KW-1185">Reference proteome</keyword>
<dbReference type="InterPro" id="IPR021109">
    <property type="entry name" value="Peptidase_aspartic_dom_sf"/>
</dbReference>
<proteinExistence type="predicted"/>
<dbReference type="Pfam" id="PF13975">
    <property type="entry name" value="gag-asp_proteas"/>
    <property type="match status" value="1"/>
</dbReference>
<organism evidence="1 2">
    <name type="scientific">Paraglaciecola algarum</name>
    <dbReference type="NCBI Taxonomy" id="3050085"/>
    <lineage>
        <taxon>Bacteria</taxon>
        <taxon>Pseudomonadati</taxon>
        <taxon>Pseudomonadota</taxon>
        <taxon>Gammaproteobacteria</taxon>
        <taxon>Alteromonadales</taxon>
        <taxon>Alteromonadaceae</taxon>
        <taxon>Paraglaciecola</taxon>
    </lineage>
</organism>
<evidence type="ECO:0000313" key="1">
    <source>
        <dbReference type="EMBL" id="MCF2948579.1"/>
    </source>
</evidence>
<sequence>MNKWSLAFILVLLASLSLNLVLWLEIKSSEQNNKQVFDKQAFNNQAFDNQSSITRPILSWDTQKHEKTSKSLPHTGAETISSNQQGMGLKSQGFELSNLNREELLRQANLWLQEKNINALSSLLIRYLKKHPQDMDFLLIEAKLKVETGLLSDAIIHYYGLLRQSMTPTQQTEIEQQILKLASTTINQLKNTYSWDVLAEFVEPLVQIDPENRLYILSLARAYAEQFQALLMENILAALPFDDPAANAIRRIITIQQARLENPNTDSGPTDKQTAIAEFGRSVQLTQFGDQFVVKALLSNNQVDLLIDTGASITAVSKQFYDNLSNRYKRNFLGRFSVSTANGTVRAPIYQFRDLVINHVKVENISIVVLPMSSLQNANGLLGMNFLREFDFKIDQRQALMFIE</sequence>
<dbReference type="InterPro" id="IPR034122">
    <property type="entry name" value="Retropepsin-like_bacterial"/>
</dbReference>
<comment type="caution">
    <text evidence="1">The sequence shown here is derived from an EMBL/GenBank/DDBJ whole genome shotgun (WGS) entry which is preliminary data.</text>
</comment>
<dbReference type="EMBL" id="JAKGAS010000005">
    <property type="protein sequence ID" value="MCF2948579.1"/>
    <property type="molecule type" value="Genomic_DNA"/>
</dbReference>
<dbReference type="CDD" id="cd05483">
    <property type="entry name" value="retropepsin_like_bacteria"/>
    <property type="match status" value="1"/>
</dbReference>
<accession>A0ABS9D9W5</accession>
<dbReference type="Gene3D" id="2.40.70.10">
    <property type="entry name" value="Acid Proteases"/>
    <property type="match status" value="1"/>
</dbReference>
<protein>
    <submittedName>
        <fullName evidence="1">Retroviral-like aspartic protease family protein</fullName>
    </submittedName>
</protein>
<name>A0ABS9D9W5_9ALTE</name>
<dbReference type="InterPro" id="IPR001969">
    <property type="entry name" value="Aspartic_peptidase_AS"/>
</dbReference>
<gene>
    <name evidence="1" type="ORF">L0668_10710</name>
</gene>
<dbReference type="Proteomes" id="UP001521137">
    <property type="component" value="Unassembled WGS sequence"/>
</dbReference>
<evidence type="ECO:0000313" key="2">
    <source>
        <dbReference type="Proteomes" id="UP001521137"/>
    </source>
</evidence>